<evidence type="ECO:0000313" key="3">
    <source>
        <dbReference type="Proteomes" id="UP001165488"/>
    </source>
</evidence>
<accession>A0ABS9UMR2</accession>
<reference evidence="2" key="1">
    <citation type="submission" date="2022-03" db="EMBL/GenBank/DDBJ databases">
        <title>De novo assembled genomes of Belliella spp. (Cyclobacteriaceae) strains.</title>
        <authorList>
            <person name="Szabo A."/>
            <person name="Korponai K."/>
            <person name="Felfoldi T."/>
        </authorList>
    </citation>
    <scope>NUCLEOTIDE SEQUENCE</scope>
    <source>
        <strain evidence="2">DSM 107340</strain>
    </source>
</reference>
<dbReference type="RefSeq" id="WP_241274406.1">
    <property type="nucleotide sequence ID" value="NZ_JAKZGS010000004.1"/>
</dbReference>
<gene>
    <name evidence="2" type="ORF">MM236_07840</name>
</gene>
<keyword evidence="1" id="KW-0732">Signal</keyword>
<proteinExistence type="predicted"/>
<dbReference type="EMBL" id="JAKZGS010000004">
    <property type="protein sequence ID" value="MCH7397895.1"/>
    <property type="molecule type" value="Genomic_DNA"/>
</dbReference>
<feature type="chain" id="PRO_5047292716" description="Secreted protein" evidence="1">
    <location>
        <begin position="22"/>
        <end position="77"/>
    </location>
</feature>
<comment type="caution">
    <text evidence="2">The sequence shown here is derived from an EMBL/GenBank/DDBJ whole genome shotgun (WGS) entry which is preliminary data.</text>
</comment>
<evidence type="ECO:0008006" key="4">
    <source>
        <dbReference type="Google" id="ProtNLM"/>
    </source>
</evidence>
<sequence length="77" mass="8277">MKKTIVITVFAFIGSLSITHAGCHGQYLYSDSAETSASIESDANSNCCQGDTIWIEDMDTGHFYPHEVALNGSNATC</sequence>
<name>A0ABS9UMR2_9BACT</name>
<dbReference type="Proteomes" id="UP001165488">
    <property type="component" value="Unassembled WGS sequence"/>
</dbReference>
<feature type="signal peptide" evidence="1">
    <location>
        <begin position="1"/>
        <end position="21"/>
    </location>
</feature>
<keyword evidence="3" id="KW-1185">Reference proteome</keyword>
<organism evidence="2 3">
    <name type="scientific">Belliella calami</name>
    <dbReference type="NCBI Taxonomy" id="2923436"/>
    <lineage>
        <taxon>Bacteria</taxon>
        <taxon>Pseudomonadati</taxon>
        <taxon>Bacteroidota</taxon>
        <taxon>Cytophagia</taxon>
        <taxon>Cytophagales</taxon>
        <taxon>Cyclobacteriaceae</taxon>
        <taxon>Belliella</taxon>
    </lineage>
</organism>
<evidence type="ECO:0000256" key="1">
    <source>
        <dbReference type="SAM" id="SignalP"/>
    </source>
</evidence>
<protein>
    <recommendedName>
        <fullName evidence="4">Secreted protein</fullName>
    </recommendedName>
</protein>
<evidence type="ECO:0000313" key="2">
    <source>
        <dbReference type="EMBL" id="MCH7397895.1"/>
    </source>
</evidence>